<evidence type="ECO:0000259" key="1">
    <source>
        <dbReference type="Pfam" id="PF19328"/>
    </source>
</evidence>
<dbReference type="InterPro" id="IPR036291">
    <property type="entry name" value="NAD(P)-bd_dom_sf"/>
</dbReference>
<dbReference type="Proteomes" id="UP000662818">
    <property type="component" value="Chromosome"/>
</dbReference>
<organism evidence="2 3">
    <name type="scientific">Nocardioides aromaticivorans</name>
    <dbReference type="NCBI Taxonomy" id="200618"/>
    <lineage>
        <taxon>Bacteria</taxon>
        <taxon>Bacillati</taxon>
        <taxon>Actinomycetota</taxon>
        <taxon>Actinomycetes</taxon>
        <taxon>Propionibacteriales</taxon>
        <taxon>Nocardioidaceae</taxon>
        <taxon>Nocardioides</taxon>
    </lineage>
</organism>
<dbReference type="Pfam" id="PF19328">
    <property type="entry name" value="DAP_DH_C"/>
    <property type="match status" value="1"/>
</dbReference>
<evidence type="ECO:0000313" key="3">
    <source>
        <dbReference type="Proteomes" id="UP000662818"/>
    </source>
</evidence>
<dbReference type="CDD" id="cd24146">
    <property type="entry name" value="nat-AmDH_N_like"/>
    <property type="match status" value="1"/>
</dbReference>
<dbReference type="Gene3D" id="3.40.50.720">
    <property type="entry name" value="NAD(P)-binding Rossmann-like Domain"/>
    <property type="match status" value="1"/>
</dbReference>
<dbReference type="SUPFAM" id="SSF51735">
    <property type="entry name" value="NAD(P)-binding Rossmann-fold domains"/>
    <property type="match status" value="1"/>
</dbReference>
<gene>
    <name evidence="2" type="ORF">CFH99_04505</name>
</gene>
<dbReference type="InterPro" id="IPR045760">
    <property type="entry name" value="DAP_DH_C"/>
</dbReference>
<reference evidence="2 3" key="1">
    <citation type="submission" date="2017-06" db="EMBL/GenBank/DDBJ databases">
        <title>Complete Genome Sequence of the Soil Carbazole-Degrading Bacterium Nocardioides aromaticivorans IC177.</title>
        <authorList>
            <person name="Vejarano F."/>
            <person name="Suzuki-Minakuchi C."/>
            <person name="Ohtsubo Y."/>
            <person name="Tsuda M."/>
            <person name="Okada K."/>
            <person name="Nojiri H."/>
        </authorList>
    </citation>
    <scope>NUCLEOTIDE SEQUENCE [LARGE SCALE GENOMIC DNA]</scope>
    <source>
        <strain evidence="2 3">IC177</strain>
    </source>
</reference>
<accession>A0ABX7PG26</accession>
<feature type="domain" description="2,4-diaminopentanoate dehydrogenase C-terminal" evidence="1">
    <location>
        <begin position="138"/>
        <end position="331"/>
    </location>
</feature>
<evidence type="ECO:0000313" key="2">
    <source>
        <dbReference type="EMBL" id="QSR24876.1"/>
    </source>
</evidence>
<dbReference type="EMBL" id="CP022295">
    <property type="protein sequence ID" value="QSR24876.1"/>
    <property type="molecule type" value="Genomic_DNA"/>
</dbReference>
<name>A0ABX7PG26_9ACTN</name>
<sequence>MSHPIRVVVVGLGATGIALAEWITSRNDLQLVGAVDTSADKAGKLLGDLVGGAPQIVVASALDDLLEADVAVLATSSWVDTVEPTITALVERSLNVVSICEELRDPTRTHPEAVARLDDLARNRGVSVLGTGCNPGMLMDTLPLLLSGLTLGVRSVHVERTADMSRYGAILNKFGLGLSPEEFEERRDAGTVMGHVGFAQSITALARGLGWDLDRIEIDPVTPAALAATEGRLEQMVISPGAVSVVRHQARGVLGGDVVIELVANFGLLDYSEGWSAADALRIEGVEQTISVTAPSGYESFLSTVAMAGNALAAVVEATPGFVTLSDLPVASLAGRGCAR</sequence>
<protein>
    <submittedName>
        <fullName evidence="2">Dihydrodipicolinate reductase</fullName>
    </submittedName>
</protein>
<keyword evidence="3" id="KW-1185">Reference proteome</keyword>
<proteinExistence type="predicted"/>